<name>A0ACC3DVF6_9PEZI</name>
<keyword evidence="2" id="KW-1185">Reference proteome</keyword>
<dbReference type="EMBL" id="JAWDJW010000437">
    <property type="protein sequence ID" value="KAK3080704.1"/>
    <property type="molecule type" value="Genomic_DNA"/>
</dbReference>
<evidence type="ECO:0000313" key="1">
    <source>
        <dbReference type="EMBL" id="KAK3080704.1"/>
    </source>
</evidence>
<gene>
    <name evidence="1" type="ORF">LTS18_013919</name>
</gene>
<protein>
    <submittedName>
        <fullName evidence="1">Uncharacterized protein</fullName>
    </submittedName>
</protein>
<dbReference type="Proteomes" id="UP001186974">
    <property type="component" value="Unassembled WGS sequence"/>
</dbReference>
<comment type="caution">
    <text evidence="1">The sequence shown here is derived from an EMBL/GenBank/DDBJ whole genome shotgun (WGS) entry which is preliminary data.</text>
</comment>
<sequence>MHFLNANFEKIKKEADAPAAAEGEADKASDLYLRGASVGMISHFSFINSPLKRKARELQKKLYLKGTSYWPNPTENISIPFAHKTANDSDTIQLLQRLPSIATKTTPVPTVIYITGLDGYHTDTMPLATNFLITHGCTAISVEIPSTCDCLTAANDPTSPDRLWTSVLDWLQDQPWCDRTRILA</sequence>
<organism evidence="1 2">
    <name type="scientific">Coniosporium uncinatum</name>
    <dbReference type="NCBI Taxonomy" id="93489"/>
    <lineage>
        <taxon>Eukaryota</taxon>
        <taxon>Fungi</taxon>
        <taxon>Dikarya</taxon>
        <taxon>Ascomycota</taxon>
        <taxon>Pezizomycotina</taxon>
        <taxon>Dothideomycetes</taxon>
        <taxon>Dothideomycetes incertae sedis</taxon>
        <taxon>Coniosporium</taxon>
    </lineage>
</organism>
<evidence type="ECO:0000313" key="2">
    <source>
        <dbReference type="Proteomes" id="UP001186974"/>
    </source>
</evidence>
<proteinExistence type="predicted"/>
<accession>A0ACC3DVF6</accession>
<reference evidence="1" key="1">
    <citation type="submission" date="2024-09" db="EMBL/GenBank/DDBJ databases">
        <title>Black Yeasts Isolated from many extreme environments.</title>
        <authorList>
            <person name="Coleine C."/>
            <person name="Stajich J.E."/>
            <person name="Selbmann L."/>
        </authorList>
    </citation>
    <scope>NUCLEOTIDE SEQUENCE</scope>
    <source>
        <strain evidence="1">CCFEE 5737</strain>
    </source>
</reference>